<dbReference type="OrthoDB" id="9793035at2"/>
<dbReference type="Gene3D" id="1.10.3210.10">
    <property type="entry name" value="Hypothetical protein af1432"/>
    <property type="match status" value="1"/>
</dbReference>
<comment type="caution">
    <text evidence="13">The sequence shown here is derived from an EMBL/GenBank/DDBJ whole genome shotgun (WGS) entry which is preliminary data.</text>
</comment>
<dbReference type="SUPFAM" id="SSF109604">
    <property type="entry name" value="HD-domain/PDEase-like"/>
    <property type="match status" value="1"/>
</dbReference>
<dbReference type="NCBIfam" id="TIGR03706">
    <property type="entry name" value="exo_poly_only"/>
    <property type="match status" value="1"/>
</dbReference>
<dbReference type="SUPFAM" id="SSF53067">
    <property type="entry name" value="Actin-like ATPase domain"/>
    <property type="match status" value="2"/>
</dbReference>
<evidence type="ECO:0000256" key="3">
    <source>
        <dbReference type="ARBA" id="ARBA00007125"/>
    </source>
</evidence>
<accession>A0A066UBT5</accession>
<comment type="cofactor">
    <cofactor evidence="1">
        <name>Mg(2+)</name>
        <dbReference type="ChEBI" id="CHEBI:18420"/>
    </cofactor>
</comment>
<evidence type="ECO:0000259" key="12">
    <source>
        <dbReference type="Pfam" id="PF21447"/>
    </source>
</evidence>
<dbReference type="GO" id="GO:0006798">
    <property type="term" value="P:polyphosphate catabolic process"/>
    <property type="evidence" value="ECO:0007669"/>
    <property type="project" value="TreeGrafter"/>
</dbReference>
<dbReference type="RefSeq" id="WP_080702243.1">
    <property type="nucleotide sequence ID" value="NZ_AOMT01000031.1"/>
</dbReference>
<comment type="similarity">
    <text evidence="3">Belongs to the GppA/Ppx family.</text>
</comment>
<keyword evidence="7" id="KW-1003">Cell membrane</keyword>
<keyword evidence="8" id="KW-0378">Hydrolase</keyword>
<dbReference type="FunFam" id="3.30.420.150:FF:000001">
    <property type="entry name" value="Guanosine-5'-triphosphate,3'-diphosphate pyrophosphatase"/>
    <property type="match status" value="1"/>
</dbReference>
<dbReference type="Proteomes" id="UP000035860">
    <property type="component" value="Unassembled WGS sequence"/>
</dbReference>
<dbReference type="InterPro" id="IPR050273">
    <property type="entry name" value="GppA/Ppx_hydrolase"/>
</dbReference>
<evidence type="ECO:0000256" key="1">
    <source>
        <dbReference type="ARBA" id="ARBA00001946"/>
    </source>
</evidence>
<evidence type="ECO:0000256" key="10">
    <source>
        <dbReference type="ARBA" id="ARBA00047607"/>
    </source>
</evidence>
<dbReference type="EMBL" id="AOMT01000031">
    <property type="protein sequence ID" value="KDN24575.1"/>
    <property type="molecule type" value="Genomic_DNA"/>
</dbReference>
<dbReference type="PIRSF" id="PIRSF001267">
    <property type="entry name" value="Pyrophosphatase_GppA_Ppx"/>
    <property type="match status" value="1"/>
</dbReference>
<dbReference type="InterPro" id="IPR003695">
    <property type="entry name" value="Ppx_GppA_N"/>
</dbReference>
<evidence type="ECO:0000256" key="8">
    <source>
        <dbReference type="ARBA" id="ARBA00022801"/>
    </source>
</evidence>
<comment type="subunit">
    <text evidence="4">Homodimer.</text>
</comment>
<protein>
    <recommendedName>
        <fullName evidence="6">Exopolyphosphatase</fullName>
        <ecNumber evidence="5">3.6.1.11</ecNumber>
    </recommendedName>
</protein>
<evidence type="ECO:0000256" key="9">
    <source>
        <dbReference type="ARBA" id="ARBA00023136"/>
    </source>
</evidence>
<dbReference type="InterPro" id="IPR022371">
    <property type="entry name" value="Exopolyphosphatase"/>
</dbReference>
<dbReference type="AlphaFoldDB" id="A0A066UBT5"/>
<evidence type="ECO:0000313" key="13">
    <source>
        <dbReference type="EMBL" id="KDN24575.1"/>
    </source>
</evidence>
<evidence type="ECO:0000256" key="6">
    <source>
        <dbReference type="ARBA" id="ARBA00020416"/>
    </source>
</evidence>
<comment type="catalytic activity">
    <reaction evidence="10">
        <text>[phosphate](n) + H2O = [phosphate](n-1) + phosphate + H(+)</text>
        <dbReference type="Rhea" id="RHEA:21528"/>
        <dbReference type="Rhea" id="RHEA-COMP:9859"/>
        <dbReference type="Rhea" id="RHEA-COMP:14279"/>
        <dbReference type="ChEBI" id="CHEBI:15377"/>
        <dbReference type="ChEBI" id="CHEBI:15378"/>
        <dbReference type="ChEBI" id="CHEBI:16838"/>
        <dbReference type="ChEBI" id="CHEBI:43474"/>
        <dbReference type="EC" id="3.6.1.11"/>
    </reaction>
</comment>
<evidence type="ECO:0000256" key="4">
    <source>
        <dbReference type="ARBA" id="ARBA00011738"/>
    </source>
</evidence>
<reference evidence="13 14" key="1">
    <citation type="journal article" date="2014" name="Genome Announc.">
        <title>Draft Genome Sequence of Moraxella bovoculi Strain 237T (ATCC BAA-1259T) Isolated from a Calf with Infectious Bovine Keratoconjunctivitis.</title>
        <authorList>
            <person name="Calcutt M.J."/>
            <person name="Foecking M.F."/>
            <person name="Martin N.T."/>
            <person name="Mhlanga-Mutangadura T."/>
            <person name="Reilly T.J."/>
        </authorList>
    </citation>
    <scope>NUCLEOTIDE SEQUENCE [LARGE SCALE GENOMIC DNA]</scope>
    <source>
        <strain evidence="13 14">237</strain>
    </source>
</reference>
<dbReference type="InterPro" id="IPR043129">
    <property type="entry name" value="ATPase_NBD"/>
</dbReference>
<evidence type="ECO:0000256" key="5">
    <source>
        <dbReference type="ARBA" id="ARBA00012451"/>
    </source>
</evidence>
<dbReference type="InterPro" id="IPR048950">
    <property type="entry name" value="Ppx_GppA_C"/>
</dbReference>
<evidence type="ECO:0000313" key="14">
    <source>
        <dbReference type="Proteomes" id="UP000035860"/>
    </source>
</evidence>
<name>A0A066UBT5_9GAMM</name>
<evidence type="ECO:0000256" key="7">
    <source>
        <dbReference type="ARBA" id="ARBA00022475"/>
    </source>
</evidence>
<gene>
    <name evidence="13" type="ORF">MBO_08352</name>
</gene>
<comment type="subcellular location">
    <subcellularLocation>
        <location evidence="2">Cell membrane</location>
        <topology evidence="2">Peripheral membrane protein</topology>
    </subcellularLocation>
</comment>
<feature type="domain" description="Ppx/GppA phosphatase N-terminal" evidence="11">
    <location>
        <begin position="44"/>
        <end position="324"/>
    </location>
</feature>
<dbReference type="eggNOG" id="COG0248">
    <property type="taxonomic scope" value="Bacteria"/>
</dbReference>
<dbReference type="Gene3D" id="3.30.420.40">
    <property type="match status" value="1"/>
</dbReference>
<dbReference type="InterPro" id="IPR030673">
    <property type="entry name" value="PyroPPase_GppA_Ppx"/>
</dbReference>
<keyword evidence="9" id="KW-0472">Membrane</keyword>
<dbReference type="Gene3D" id="3.30.420.150">
    <property type="entry name" value="Exopolyphosphatase. Domain 2"/>
    <property type="match status" value="1"/>
</dbReference>
<dbReference type="Pfam" id="PF21447">
    <property type="entry name" value="Ppx-GppA_III"/>
    <property type="match status" value="1"/>
</dbReference>
<dbReference type="Pfam" id="PF02541">
    <property type="entry name" value="Ppx-GppA"/>
    <property type="match status" value="1"/>
</dbReference>
<dbReference type="GO" id="GO:0004309">
    <property type="term" value="F:exopolyphosphatase activity"/>
    <property type="evidence" value="ECO:0007669"/>
    <property type="project" value="UniProtKB-EC"/>
</dbReference>
<keyword evidence="14" id="KW-1185">Reference proteome</keyword>
<dbReference type="EC" id="3.6.1.11" evidence="5"/>
<dbReference type="CDD" id="cd24053">
    <property type="entry name" value="ASKHA_NBD_EcPPX-GppA-like"/>
    <property type="match status" value="1"/>
</dbReference>
<feature type="domain" description="Ppx/GppA phosphatase C-terminal" evidence="12">
    <location>
        <begin position="331"/>
        <end position="496"/>
    </location>
</feature>
<dbReference type="GO" id="GO:0005886">
    <property type="term" value="C:plasma membrane"/>
    <property type="evidence" value="ECO:0007669"/>
    <property type="project" value="UniProtKB-SubCell"/>
</dbReference>
<evidence type="ECO:0000259" key="11">
    <source>
        <dbReference type="Pfam" id="PF02541"/>
    </source>
</evidence>
<sequence>MKTVQVDTAARHEQIAKSIHETGLSRDELIGSIDLGSNSFHLAIARLDHGEVRKVASISEKVQLAAGLDENNVLSEEAMQRGLDCLHRFAQHLTEVNPNLLRVVATNALRKAVNAQEFIKRANQLLPKPIEIISGREEARLIYLGVSHSNASTDKRLVIDIGGGSTEFIIGQGFEPLEMESLQMGCVAFTKKFFFDGKIDEEAFDQAMRATKTELLSIEKRYKKVGWDNAIASSGTAKAALLVLQELGLADEFITLKGMEKLKRHLIKLGAIDKIDFEGVKAHRQAVFPAGVAELFAIMQTFGIDQLGYSDGALREGVMYDMLGRISNEDVRDRSVMAMAERYSVDIKQAGRVTTTCARLFDAVKDSLGFSDEDRDLLRRAANLHEIGLAVGHSHYQKHSAYLLEFSDIAGFSQIGQAMMAQIARNHRRKLKSDALDVAESLGGRKLVCLCLILRLAVQANQSRTTKAAPIHLEVAEADRWQVSVGDGLHDELIRSQLNSDVAQFAKWGIHLSVLGAQG</sequence>
<proteinExistence type="inferred from homology"/>
<dbReference type="PANTHER" id="PTHR30005">
    <property type="entry name" value="EXOPOLYPHOSPHATASE"/>
    <property type="match status" value="1"/>
</dbReference>
<organism evidence="13 14">
    <name type="scientific">Moraxella bovoculi 237</name>
    <dbReference type="NCBI Taxonomy" id="743974"/>
    <lineage>
        <taxon>Bacteria</taxon>
        <taxon>Pseudomonadati</taxon>
        <taxon>Pseudomonadota</taxon>
        <taxon>Gammaproteobacteria</taxon>
        <taxon>Moraxellales</taxon>
        <taxon>Moraxellaceae</taxon>
        <taxon>Moraxella</taxon>
    </lineage>
</organism>
<dbReference type="PANTHER" id="PTHR30005:SF14">
    <property type="entry name" value="EXOPOLYPHOSPHATASE"/>
    <property type="match status" value="1"/>
</dbReference>
<dbReference type="FunFam" id="3.30.420.40:FF:000023">
    <property type="entry name" value="Guanosine-5'-triphosphate,3'-diphosphate pyrophosphatase"/>
    <property type="match status" value="1"/>
</dbReference>
<evidence type="ECO:0000256" key="2">
    <source>
        <dbReference type="ARBA" id="ARBA00004202"/>
    </source>
</evidence>